<dbReference type="Gene3D" id="3.30.465.10">
    <property type="match status" value="1"/>
</dbReference>
<comment type="cofactor">
    <cofactor evidence="1 17">
        <name>FAD</name>
        <dbReference type="ChEBI" id="CHEBI:57692"/>
    </cofactor>
</comment>
<comment type="subunit">
    <text evidence="4">Homodimer.</text>
</comment>
<dbReference type="GO" id="GO:0016491">
    <property type="term" value="F:oxidoreductase activity"/>
    <property type="evidence" value="ECO:0007669"/>
    <property type="project" value="UniProtKB-KW"/>
</dbReference>
<dbReference type="InterPro" id="IPR036010">
    <property type="entry name" value="2Fe-2S_ferredoxin-like_sf"/>
</dbReference>
<feature type="active site" description="Proton acceptor" evidence="16">
    <location>
        <position position="1232"/>
    </location>
</feature>
<reference evidence="20" key="2">
    <citation type="journal article" date="2014" name="J. Chem. Ecol.">
        <title>Putative pathway of sex pheromone biosynthesis and degradation by expression patterns of genes identified from female pheromone gland and adult antenna of Sesamia inferens (Walker).</title>
        <authorList>
            <person name="Zhang Y.N."/>
            <person name="Xia Y.H."/>
            <person name="Zhu J.Y."/>
            <person name="Li S.Y."/>
            <person name="Dong S.L."/>
        </authorList>
    </citation>
    <scope>NUCLEOTIDE SEQUENCE</scope>
</reference>
<reference evidence="20" key="1">
    <citation type="submission" date="2013-12" db="EMBL/GenBank/DDBJ databases">
        <authorList>
            <person name="Zhang Y.-N."/>
            <person name="Dong S.-L."/>
        </authorList>
    </citation>
    <scope>NUCLEOTIDE SEQUENCE</scope>
</reference>
<dbReference type="InterPro" id="IPR016208">
    <property type="entry name" value="Ald_Oxase/xanthine_DH-like"/>
</dbReference>
<keyword evidence="8 18" id="KW-0479">Metal-binding</keyword>
<feature type="binding site" evidence="18">
    <location>
        <position position="47"/>
    </location>
    <ligand>
        <name>[2Fe-2S] cluster</name>
        <dbReference type="ChEBI" id="CHEBI:190135"/>
        <label>1</label>
    </ligand>
</feature>
<evidence type="ECO:0000259" key="19">
    <source>
        <dbReference type="PROSITE" id="PS51387"/>
    </source>
</evidence>
<evidence type="ECO:0000256" key="7">
    <source>
        <dbReference type="ARBA" id="ARBA00022714"/>
    </source>
</evidence>
<dbReference type="InterPro" id="IPR005107">
    <property type="entry name" value="CO_DH_flav_C"/>
</dbReference>
<dbReference type="Pfam" id="PF03450">
    <property type="entry name" value="CO_deh_flav_C"/>
    <property type="match status" value="1"/>
</dbReference>
<dbReference type="FunFam" id="3.90.1170.50:FF:000003">
    <property type="entry name" value="Aldehyde oxidase"/>
    <property type="match status" value="1"/>
</dbReference>
<keyword evidence="10" id="KW-0560">Oxidoreductase</keyword>
<evidence type="ECO:0000256" key="2">
    <source>
        <dbReference type="ARBA" id="ARBA00004275"/>
    </source>
</evidence>
<feature type="binding site" evidence="18">
    <location>
        <position position="150"/>
    </location>
    <ligand>
        <name>[2Fe-2S] cluster</name>
        <dbReference type="ChEBI" id="CHEBI:190135"/>
        <label>2</label>
    </ligand>
</feature>
<evidence type="ECO:0000256" key="6">
    <source>
        <dbReference type="ARBA" id="ARBA00022630"/>
    </source>
</evidence>
<evidence type="ECO:0000256" key="9">
    <source>
        <dbReference type="ARBA" id="ARBA00022827"/>
    </source>
</evidence>
<dbReference type="InterPro" id="IPR002346">
    <property type="entry name" value="Mopterin_DH_FAD-bd"/>
</dbReference>
<dbReference type="InterPro" id="IPR037165">
    <property type="entry name" value="AldOxase/xan_DH_Mopterin-bd_sf"/>
</dbReference>
<feature type="binding site" evidence="17">
    <location>
        <position position="422"/>
    </location>
    <ligand>
        <name>FAD</name>
        <dbReference type="ChEBI" id="CHEBI:57692"/>
    </ligand>
</feature>
<dbReference type="InterPro" id="IPR002888">
    <property type="entry name" value="2Fe-2S-bd"/>
</dbReference>
<dbReference type="FunFam" id="3.30.390.50:FF:000003">
    <property type="entry name" value="Aldehyde oxidase1"/>
    <property type="match status" value="1"/>
</dbReference>
<dbReference type="InterPro" id="IPR012675">
    <property type="entry name" value="Beta-grasp_dom_sf"/>
</dbReference>
<dbReference type="SMART" id="SM01092">
    <property type="entry name" value="CO_deh_flav_C"/>
    <property type="match status" value="1"/>
</dbReference>
<keyword evidence="11 18" id="KW-0408">Iron</keyword>
<evidence type="ECO:0000256" key="12">
    <source>
        <dbReference type="ARBA" id="ARBA00023014"/>
    </source>
</evidence>
<evidence type="ECO:0000256" key="4">
    <source>
        <dbReference type="ARBA" id="ARBA00011738"/>
    </source>
</evidence>
<evidence type="ECO:0000256" key="15">
    <source>
        <dbReference type="ARBA" id="ARBA00034078"/>
    </source>
</evidence>
<dbReference type="PANTHER" id="PTHR11908">
    <property type="entry name" value="XANTHINE DEHYDROGENASE"/>
    <property type="match status" value="1"/>
</dbReference>
<keyword evidence="6" id="KW-0285">Flavoprotein</keyword>
<evidence type="ECO:0000256" key="13">
    <source>
        <dbReference type="ARBA" id="ARBA00023027"/>
    </source>
</evidence>
<dbReference type="Gene3D" id="3.30.365.10">
    <property type="entry name" value="Aldehyde oxidase/xanthine dehydrogenase, molybdopterin binding domain"/>
    <property type="match status" value="4"/>
</dbReference>
<evidence type="ECO:0000256" key="11">
    <source>
        <dbReference type="ARBA" id="ARBA00023004"/>
    </source>
</evidence>
<evidence type="ECO:0000313" key="20">
    <source>
        <dbReference type="EMBL" id="AII21997.1"/>
    </source>
</evidence>
<feature type="binding site" evidence="18">
    <location>
        <position position="148"/>
    </location>
    <ligand>
        <name>[2Fe-2S] cluster</name>
        <dbReference type="ChEBI" id="CHEBI:190135"/>
        <label>2</label>
    </ligand>
</feature>
<name>A0A076FRA1_SESIF</name>
<dbReference type="SMART" id="SM01008">
    <property type="entry name" value="Ald_Xan_dh_C"/>
    <property type="match status" value="1"/>
</dbReference>
<dbReference type="Pfam" id="PF01799">
    <property type="entry name" value="Fer2_2"/>
    <property type="match status" value="1"/>
</dbReference>
<dbReference type="SUPFAM" id="SSF54292">
    <property type="entry name" value="2Fe-2S ferredoxin-like"/>
    <property type="match status" value="1"/>
</dbReference>
<feature type="binding site" evidence="18">
    <location>
        <position position="115"/>
    </location>
    <ligand>
        <name>[2Fe-2S] cluster</name>
        <dbReference type="ChEBI" id="CHEBI:190135"/>
        <label>2</label>
    </ligand>
</feature>
<comment type="similarity">
    <text evidence="3">Belongs to the xanthine dehydrogenase family.</text>
</comment>
<dbReference type="InterPro" id="IPR006058">
    <property type="entry name" value="2Fe2S_fd_BS"/>
</dbReference>
<dbReference type="Pfam" id="PF00941">
    <property type="entry name" value="FAD_binding_5"/>
    <property type="match status" value="1"/>
</dbReference>
<dbReference type="PANTHER" id="PTHR11908:SF132">
    <property type="entry name" value="ALDEHYDE OXIDASE 1-RELATED"/>
    <property type="match status" value="1"/>
</dbReference>
<dbReference type="InterPro" id="IPR008274">
    <property type="entry name" value="AldOxase/xan_DH_MoCoBD1"/>
</dbReference>
<dbReference type="InterPro" id="IPR036318">
    <property type="entry name" value="FAD-bd_PCMH-like_sf"/>
</dbReference>
<dbReference type="Pfam" id="PF02738">
    <property type="entry name" value="MoCoBD_1"/>
    <property type="match status" value="1"/>
</dbReference>
<keyword evidence="9 17" id="KW-0274">FAD</keyword>
<dbReference type="FunFam" id="3.30.365.10:FF:000008">
    <property type="entry name" value="Aldehyde oxidase1"/>
    <property type="match status" value="1"/>
</dbReference>
<comment type="cofactor">
    <cofactor evidence="15">
        <name>[2Fe-2S] cluster</name>
        <dbReference type="ChEBI" id="CHEBI:190135"/>
    </cofactor>
</comment>
<proteinExistence type="evidence at transcript level"/>
<dbReference type="InterPro" id="IPR000674">
    <property type="entry name" value="Ald_Oxase/Xan_DH_a/b"/>
</dbReference>
<dbReference type="Gene3D" id="3.30.390.50">
    <property type="entry name" value="CO dehydrogenase flavoprotein, C-terminal domain"/>
    <property type="match status" value="1"/>
</dbReference>
<dbReference type="GO" id="GO:0005506">
    <property type="term" value="F:iron ion binding"/>
    <property type="evidence" value="ECO:0007669"/>
    <property type="project" value="InterPro"/>
</dbReference>
<keyword evidence="12 18" id="KW-0411">Iron-sulfur</keyword>
<evidence type="ECO:0000256" key="17">
    <source>
        <dbReference type="PIRSR" id="PIRSR000127-2"/>
    </source>
</evidence>
<dbReference type="PROSITE" id="PS51387">
    <property type="entry name" value="FAD_PCMH"/>
    <property type="match status" value="1"/>
</dbReference>
<dbReference type="Pfam" id="PF01315">
    <property type="entry name" value="Ald_Xan_dh_C"/>
    <property type="match status" value="1"/>
</dbReference>
<dbReference type="InterPro" id="IPR016166">
    <property type="entry name" value="FAD-bd_PCMH"/>
</dbReference>
<comment type="cofactor">
    <cofactor evidence="18">
        <name>[2Fe-2S] cluster</name>
        <dbReference type="ChEBI" id="CHEBI:190135"/>
    </cofactor>
    <text evidence="18">Binds 2 [2Fe-2S] clusters.</text>
</comment>
<evidence type="ECO:0000256" key="16">
    <source>
        <dbReference type="PIRSR" id="PIRSR000127-1"/>
    </source>
</evidence>
<organism evidence="20">
    <name type="scientific">Sesamia inferens</name>
    <name type="common">Purple stem borer</name>
    <dbReference type="NCBI Taxonomy" id="492764"/>
    <lineage>
        <taxon>Eukaryota</taxon>
        <taxon>Metazoa</taxon>
        <taxon>Ecdysozoa</taxon>
        <taxon>Arthropoda</taxon>
        <taxon>Hexapoda</taxon>
        <taxon>Insecta</taxon>
        <taxon>Pterygota</taxon>
        <taxon>Neoptera</taxon>
        <taxon>Endopterygota</taxon>
        <taxon>Lepidoptera</taxon>
        <taxon>Glossata</taxon>
        <taxon>Ditrysia</taxon>
        <taxon>Noctuoidea</taxon>
        <taxon>Noctuidae</taxon>
        <taxon>Amphipyrinae</taxon>
        <taxon>Sesamia</taxon>
    </lineage>
</organism>
<dbReference type="Gene3D" id="3.10.20.30">
    <property type="match status" value="1"/>
</dbReference>
<dbReference type="Pfam" id="PF20256">
    <property type="entry name" value="MoCoBD_2"/>
    <property type="match status" value="1"/>
</dbReference>
<feature type="domain" description="FAD-binding PCMH-type" evidence="19">
    <location>
        <begin position="235"/>
        <end position="414"/>
    </location>
</feature>
<dbReference type="EMBL" id="KF960795">
    <property type="protein sequence ID" value="AII21997.1"/>
    <property type="molecule type" value="mRNA"/>
</dbReference>
<dbReference type="SUPFAM" id="SSF54665">
    <property type="entry name" value="CO dehydrogenase molybdoprotein N-domain-like"/>
    <property type="match status" value="1"/>
</dbReference>
<dbReference type="SUPFAM" id="SSF56176">
    <property type="entry name" value="FAD-binding/transporter-associated domain-like"/>
    <property type="match status" value="1"/>
</dbReference>
<keyword evidence="13" id="KW-0520">NAD</keyword>
<dbReference type="PROSITE" id="PS00197">
    <property type="entry name" value="2FE2S_FER_1"/>
    <property type="match status" value="1"/>
</dbReference>
<dbReference type="FunFam" id="3.10.20.30:FF:000012">
    <property type="entry name" value="Xanthine dehydrogenase/oxidase"/>
    <property type="match status" value="1"/>
</dbReference>
<feature type="binding site" evidence="18">
    <location>
        <position position="42"/>
    </location>
    <ligand>
        <name>[2Fe-2S] cluster</name>
        <dbReference type="ChEBI" id="CHEBI:190135"/>
        <label>1</label>
    </ligand>
</feature>
<dbReference type="InterPro" id="IPR036884">
    <property type="entry name" value="2Fe-2S-bd_dom_sf"/>
</dbReference>
<evidence type="ECO:0000256" key="5">
    <source>
        <dbReference type="ARBA" id="ARBA00022505"/>
    </source>
</evidence>
<dbReference type="SUPFAM" id="SSF55447">
    <property type="entry name" value="CO dehydrogenase flavoprotein C-terminal domain-like"/>
    <property type="match status" value="1"/>
</dbReference>
<dbReference type="InterPro" id="IPR046867">
    <property type="entry name" value="AldOxase/xan_DH_MoCoBD2"/>
</dbReference>
<feature type="binding site" evidence="18">
    <location>
        <position position="906"/>
    </location>
    <ligand>
        <name>Mo-molybdopterin</name>
        <dbReference type="ChEBI" id="CHEBI:71302"/>
    </ligand>
    <ligandPart>
        <name>Mo</name>
        <dbReference type="ChEBI" id="CHEBI:28685"/>
    </ligandPart>
</feature>
<evidence type="ECO:0000256" key="14">
    <source>
        <dbReference type="ARBA" id="ARBA00023140"/>
    </source>
</evidence>
<sequence length="1288" mass="143582">MAKIVFKINGKPYEADGKFSPDVSLNDYIRTVAELRGTKAMCHEGGCGACIVAVRASVPPTNEVKLFSVNSCLVSVLSCHGWEVTTVEGIGSKMTSYHDIQSRLANFNGTQCGYCTPGWVMNMYSVYEAKRKSLTMKDVENSFASNICRCTGYRPIADAFKTFANNLDKDLMNKLIDLEDLADVKCCRKKCCRNCFHKNKNEDRKELNDSFKACELKTDEDWCVIENSDNKMIVVDCGITKWYKTYTLDDVFKVICKNSEYKLIAGNTGQGIYHVTDYPSTLIDIFNVVELRTHTIDVNLIIGAGMPLADMMELFLVTSQTNEDFGYLKVLYDHMDLVAHMPVRNIGTIGGNLFLKYLNNEFQSDLFLLFETVGAMITIAEGVSAMKVMSFTDFLKTDMKRKLIVNVMLPPLSSNIKLKTYKIMPRSQNAHAIVNAGFLFKFKANSKLLEQANVVYGSISPKFNHATKTEAILAGKDPFTNEILQIAIKSLSAEINPEEAPPEPSAAFRKMLAIALYYKAILSLCPDDRVDPKLKSGGEAIKRHTSRGTQIFDTDKSIWPLNQPIPKLEGLVQCSGEAIFANDLPTQPNEVFAAFVTADVTPGSVIGDFDTTEAFKLEGVIAFYTAKDIPGLNSFAATSCILIDVNEEILCSNQIKFYGDPVGIIVADREKTANKAAKLVKITYKYISNNKPLLKIEDVLISPDKNKRVVNNRTVHPKEVGNDVKYVINGEYKMESQHHFYMEPQTCIVRPTEDGLEVISSTQWLDLTNAAIAQCLNMPTNSIQVLVRRVGGAYGGKITRSCQIACAAALVTHHLGKTCRFILPLQTNMSIVGKRLPTTSSYEVGVNTEGVIQYLKNVIYQDNGCSSNETIAPITVTHFFNCYDPRRWYVEANSVTTDTPSNTWCRAPSSTEGVAMIENIMEKIAHITGKDSLHVRSVNMTTEDNPLPDLIEHLKKDSDYDERIKEVKEFNNKNRWRKRALKLMPMNYELFYIGPYNSLVSIYHADGSVAITHGGIEMGQGINTKVAQVCAYTLGIPLEKISVKPSSSFTSPNAMATGASVGSECVSFATMKACEIILERLAPVREKMDNPSWDDLVQNAYTLGVDLQACYMYSSKDDVKSYDVYGVCALEVEVDILTGNHDIRRVDLLEDTGRSLSPKIDVAQIEGAFVMGLGYWTSEKVIYDPESGKLLTDRTWTYKPPGIKDIPADFRVYFRRNYNNPFGVLKSKASGEPALCLASVLTHALREAVRAARLEAGYDDQWFDLLNPCTVENIFMAVDHKLEHFILK</sequence>
<dbReference type="GO" id="GO:0005777">
    <property type="term" value="C:peroxisome"/>
    <property type="evidence" value="ECO:0007669"/>
    <property type="project" value="UniProtKB-SubCell"/>
</dbReference>
<evidence type="ECO:0000256" key="1">
    <source>
        <dbReference type="ARBA" id="ARBA00001974"/>
    </source>
</evidence>
<dbReference type="Gene3D" id="3.90.1170.50">
    <property type="entry name" value="Aldehyde oxidase/xanthine dehydrogenase, a/b hammerhead"/>
    <property type="match status" value="1"/>
</dbReference>
<dbReference type="InterPro" id="IPR036856">
    <property type="entry name" value="Ald_Oxase/Xan_DH_a/b_sf"/>
</dbReference>
<feature type="binding site" evidence="18">
    <location>
        <position position="763"/>
    </location>
    <ligand>
        <name>Mo-molybdopterin</name>
        <dbReference type="ChEBI" id="CHEBI:71302"/>
    </ligand>
    <ligandPart>
        <name>Mo</name>
        <dbReference type="ChEBI" id="CHEBI:28685"/>
    </ligandPart>
</feature>
<comment type="cofactor">
    <cofactor evidence="18">
        <name>Mo-molybdopterin</name>
        <dbReference type="ChEBI" id="CHEBI:71302"/>
    </cofactor>
    <text evidence="18">Binds 1 Mo-molybdopterin (Mo-MPT) cofactor per subunit.</text>
</comment>
<comment type="subcellular location">
    <subcellularLocation>
        <location evidence="2">Peroxisome</location>
    </subcellularLocation>
</comment>
<evidence type="ECO:0000256" key="8">
    <source>
        <dbReference type="ARBA" id="ARBA00022723"/>
    </source>
</evidence>
<dbReference type="FunFam" id="3.30.365.10:FF:000001">
    <property type="entry name" value="Xanthine dehydrogenase oxidase"/>
    <property type="match status" value="1"/>
</dbReference>
<feature type="binding site" evidence="18">
    <location>
        <position position="50"/>
    </location>
    <ligand>
        <name>[2Fe-2S] cluster</name>
        <dbReference type="ChEBI" id="CHEBI:190135"/>
        <label>1</label>
    </ligand>
</feature>
<dbReference type="SUPFAM" id="SSF47741">
    <property type="entry name" value="CO dehydrogenase ISP C-domain like"/>
    <property type="match status" value="1"/>
</dbReference>
<protein>
    <submittedName>
        <fullName evidence="20">Aldehyde oxidase AOX2</fullName>
    </submittedName>
</protein>
<evidence type="ECO:0000256" key="3">
    <source>
        <dbReference type="ARBA" id="ARBA00006849"/>
    </source>
</evidence>
<dbReference type="InterPro" id="IPR036683">
    <property type="entry name" value="CO_DH_flav_C_dom_sf"/>
</dbReference>
<keyword evidence="5 18" id="KW-0500">Molybdenum</keyword>
<feature type="binding site" evidence="18">
    <location>
        <position position="72"/>
    </location>
    <ligand>
        <name>[2Fe-2S] cluster</name>
        <dbReference type="ChEBI" id="CHEBI:190135"/>
        <label>1</label>
    </ligand>
</feature>
<keyword evidence="7 18" id="KW-0001">2Fe-2S</keyword>
<feature type="binding site" evidence="18">
    <location>
        <position position="1059"/>
    </location>
    <ligand>
        <name>Mo-molybdopterin</name>
        <dbReference type="ChEBI" id="CHEBI:71302"/>
    </ligand>
    <ligandPart>
        <name>Mo</name>
        <dbReference type="ChEBI" id="CHEBI:28685"/>
    </ligandPart>
</feature>
<dbReference type="GO" id="GO:0071949">
    <property type="term" value="F:FAD binding"/>
    <property type="evidence" value="ECO:0007669"/>
    <property type="project" value="InterPro"/>
</dbReference>
<accession>A0A076FRA1</accession>
<evidence type="ECO:0000256" key="18">
    <source>
        <dbReference type="PIRSR" id="PIRSR000127-3"/>
    </source>
</evidence>
<dbReference type="GO" id="GO:0051537">
    <property type="term" value="F:2 iron, 2 sulfur cluster binding"/>
    <property type="evidence" value="ECO:0007669"/>
    <property type="project" value="UniProtKB-KW"/>
</dbReference>
<feature type="binding site" evidence="18">
    <location>
        <position position="112"/>
    </location>
    <ligand>
        <name>[2Fe-2S] cluster</name>
        <dbReference type="ChEBI" id="CHEBI:190135"/>
        <label>2</label>
    </ligand>
</feature>
<dbReference type="InterPro" id="IPR016169">
    <property type="entry name" value="FAD-bd_PCMH_sub2"/>
</dbReference>
<dbReference type="Gene3D" id="1.10.150.120">
    <property type="entry name" value="[2Fe-2S]-binding domain"/>
    <property type="match status" value="1"/>
</dbReference>
<evidence type="ECO:0000256" key="10">
    <source>
        <dbReference type="ARBA" id="ARBA00023002"/>
    </source>
</evidence>
<keyword evidence="14" id="KW-0576">Peroxisome</keyword>
<dbReference type="PIRSF" id="PIRSF000127">
    <property type="entry name" value="Xanthine_DH"/>
    <property type="match status" value="1"/>
</dbReference>
<dbReference type="SUPFAM" id="SSF56003">
    <property type="entry name" value="Molybdenum cofactor-binding domain"/>
    <property type="match status" value="1"/>
</dbReference>